<reference evidence="5 6" key="1">
    <citation type="submission" date="2018-12" db="EMBL/GenBank/DDBJ databases">
        <authorList>
            <consortium name="Pathogen Informatics"/>
        </authorList>
    </citation>
    <scope>NUCLEOTIDE SEQUENCE [LARGE SCALE GENOMIC DNA]</scope>
    <source>
        <strain evidence="5 6">NCTC10296</strain>
    </source>
</reference>
<feature type="compositionally biased region" description="Low complexity" evidence="2">
    <location>
        <begin position="237"/>
        <end position="247"/>
    </location>
</feature>
<keyword evidence="3" id="KW-0732">Signal</keyword>
<organism evidence="5 6">
    <name type="scientific">Neisseria canis</name>
    <dbReference type="NCBI Taxonomy" id="493"/>
    <lineage>
        <taxon>Bacteria</taxon>
        <taxon>Pseudomonadati</taxon>
        <taxon>Pseudomonadota</taxon>
        <taxon>Betaproteobacteria</taxon>
        <taxon>Neisseriales</taxon>
        <taxon>Neisseriaceae</taxon>
        <taxon>Neisseria</taxon>
    </lineage>
</organism>
<feature type="compositionally biased region" description="Polar residues" evidence="2">
    <location>
        <begin position="285"/>
        <end position="295"/>
    </location>
</feature>
<feature type="region of interest" description="Disordered" evidence="2">
    <location>
        <begin position="227"/>
        <end position="313"/>
    </location>
</feature>
<evidence type="ECO:0000256" key="3">
    <source>
        <dbReference type="SAM" id="SignalP"/>
    </source>
</evidence>
<dbReference type="InterPro" id="IPR016047">
    <property type="entry name" value="M23ase_b-sheet_dom"/>
</dbReference>
<gene>
    <name evidence="5" type="ORF">NCTC10296_01633</name>
</gene>
<dbReference type="PANTHER" id="PTHR21666">
    <property type="entry name" value="PEPTIDASE-RELATED"/>
    <property type="match status" value="1"/>
</dbReference>
<evidence type="ECO:0000256" key="1">
    <source>
        <dbReference type="SAM" id="Coils"/>
    </source>
</evidence>
<proteinExistence type="predicted"/>
<sequence length="418" mass="45624">MQLKPLLLTALLCLSAPSFAQPGPKELHNIQKAISNAQTDLKQKQAAQRRAQAALSASLNALEKARRELAAITRQQNAAWNQLQKLQSELEQVKTEVTGTKAQITRLLAGHYKNRQPNSISLFLKNAEPGQKARYLQYIKHINQANEQVIHNLVKQQKELEQQEKAIDTELNRLKKLKAAQQAALKKLGKTRSTAQQQSNELNAQISNQTQKIAKLREDERRLNNILADISRRNTASRKAQAQSRKQAAQERIKKSNQAQKQTKQKNNTIPRGNLTAEDRALSGPDQSQGGSFSRMQGRLHKPVGGSVAGRFGQARSTGGTWRGVFFATPPSGVSSVASGTVAYAGTLGGYGNTVVIDHGGGYVSIYTGLNSIGVSGGANVGSGSYIGTSGTLPAGEQGLYFEIRYRNQPMNPLSWIR</sequence>
<feature type="compositionally biased region" description="Low complexity" evidence="2">
    <location>
        <begin position="256"/>
        <end position="268"/>
    </location>
</feature>
<name>A0A1X3CZC2_9NEIS</name>
<feature type="coiled-coil region" evidence="1">
    <location>
        <begin position="27"/>
        <end position="103"/>
    </location>
</feature>
<evidence type="ECO:0000259" key="4">
    <source>
        <dbReference type="Pfam" id="PF01551"/>
    </source>
</evidence>
<evidence type="ECO:0000313" key="5">
    <source>
        <dbReference type="EMBL" id="VEF02128.1"/>
    </source>
</evidence>
<dbReference type="Proteomes" id="UP000279284">
    <property type="component" value="Chromosome"/>
</dbReference>
<feature type="domain" description="M23ase beta-sheet core" evidence="4">
    <location>
        <begin position="322"/>
        <end position="413"/>
    </location>
</feature>
<dbReference type="OrthoDB" id="9784703at2"/>
<feature type="signal peptide" evidence="3">
    <location>
        <begin position="1"/>
        <end position="20"/>
    </location>
</feature>
<protein>
    <submittedName>
        <fullName evidence="5">Putative metallopeptidase</fullName>
    </submittedName>
</protein>
<keyword evidence="1" id="KW-0175">Coiled coil</keyword>
<dbReference type="GO" id="GO:0004222">
    <property type="term" value="F:metalloendopeptidase activity"/>
    <property type="evidence" value="ECO:0007669"/>
    <property type="project" value="TreeGrafter"/>
</dbReference>
<dbReference type="Pfam" id="PF01551">
    <property type="entry name" value="Peptidase_M23"/>
    <property type="match status" value="1"/>
</dbReference>
<dbReference type="CDD" id="cd12797">
    <property type="entry name" value="M23_peptidase"/>
    <property type="match status" value="1"/>
</dbReference>
<dbReference type="EMBL" id="LR134313">
    <property type="protein sequence ID" value="VEF02128.1"/>
    <property type="molecule type" value="Genomic_DNA"/>
</dbReference>
<dbReference type="Gene3D" id="6.10.250.3150">
    <property type="match status" value="1"/>
</dbReference>
<dbReference type="InterPro" id="IPR011055">
    <property type="entry name" value="Dup_hybrid_motif"/>
</dbReference>
<evidence type="ECO:0000256" key="2">
    <source>
        <dbReference type="SAM" id="MobiDB-lite"/>
    </source>
</evidence>
<dbReference type="AlphaFoldDB" id="A0A1X3CZC2"/>
<dbReference type="PANTHER" id="PTHR21666:SF291">
    <property type="entry name" value="STAGE II SPORULATION PROTEIN Q"/>
    <property type="match status" value="1"/>
</dbReference>
<dbReference type="Gene3D" id="2.70.70.10">
    <property type="entry name" value="Glucose Permease (Domain IIA)"/>
    <property type="match status" value="1"/>
</dbReference>
<keyword evidence="6" id="KW-1185">Reference proteome</keyword>
<dbReference type="KEGG" id="nci:NCTC10296_01633"/>
<accession>A0A1X3CZC2</accession>
<dbReference type="RefSeq" id="WP_085415916.1">
    <property type="nucleotide sequence ID" value="NZ_CAUJPY010000024.1"/>
</dbReference>
<dbReference type="InterPro" id="IPR050570">
    <property type="entry name" value="Cell_wall_metabolism_enzyme"/>
</dbReference>
<dbReference type="SUPFAM" id="SSF51261">
    <property type="entry name" value="Duplicated hybrid motif"/>
    <property type="match status" value="1"/>
</dbReference>
<feature type="chain" id="PRO_5019327665" evidence="3">
    <location>
        <begin position="21"/>
        <end position="418"/>
    </location>
</feature>
<dbReference type="STRING" id="493.BWD07_03140"/>
<evidence type="ECO:0000313" key="6">
    <source>
        <dbReference type="Proteomes" id="UP000279284"/>
    </source>
</evidence>